<evidence type="ECO:0000256" key="2">
    <source>
        <dbReference type="SAM" id="MobiDB-lite"/>
    </source>
</evidence>
<accession>A0A399NC48</accession>
<feature type="region of interest" description="Disordered" evidence="2">
    <location>
        <begin position="91"/>
        <end position="120"/>
    </location>
</feature>
<feature type="non-terminal residue" evidence="3">
    <location>
        <position position="138"/>
    </location>
</feature>
<organism evidence="3 4">
    <name type="scientific">Clavibacter michiganensis</name>
    <dbReference type="NCBI Taxonomy" id="28447"/>
    <lineage>
        <taxon>Bacteria</taxon>
        <taxon>Bacillati</taxon>
        <taxon>Actinomycetota</taxon>
        <taxon>Actinomycetes</taxon>
        <taxon>Micrococcales</taxon>
        <taxon>Microbacteriaceae</taxon>
        <taxon>Clavibacter</taxon>
    </lineage>
</organism>
<dbReference type="Proteomes" id="UP000266298">
    <property type="component" value="Unassembled WGS sequence"/>
</dbReference>
<dbReference type="EMBL" id="QWEC01000519">
    <property type="protein sequence ID" value="RII91558.1"/>
    <property type="molecule type" value="Genomic_DNA"/>
</dbReference>
<evidence type="ECO:0000313" key="4">
    <source>
        <dbReference type="Proteomes" id="UP000266298"/>
    </source>
</evidence>
<feature type="coiled-coil region" evidence="1">
    <location>
        <begin position="17"/>
        <end position="62"/>
    </location>
</feature>
<sequence>MPHDDTPFSPAMRGYNRDEVDRAVADLRRELIRSNQQGAELRAEAERLRRSEQELRDELEEVGSPTFAGLGSRLEATLRVAEEQSTRLVAQADADAGRLRRATQEETDAQRAEAEATARHLVDSARAQAAQILDAARR</sequence>
<proteinExistence type="predicted"/>
<comment type="caution">
    <text evidence="3">The sequence shown here is derived from an EMBL/GenBank/DDBJ whole genome shotgun (WGS) entry which is preliminary data.</text>
</comment>
<evidence type="ECO:0000313" key="3">
    <source>
        <dbReference type="EMBL" id="RII91558.1"/>
    </source>
</evidence>
<protein>
    <submittedName>
        <fullName evidence="3">DivIVA domain-containing protein</fullName>
    </submittedName>
</protein>
<dbReference type="InterPro" id="IPR019933">
    <property type="entry name" value="DivIVA_domain"/>
</dbReference>
<feature type="compositionally biased region" description="Basic and acidic residues" evidence="2">
    <location>
        <begin position="95"/>
        <end position="120"/>
    </location>
</feature>
<name>A0A399NC48_9MICO</name>
<evidence type="ECO:0000256" key="1">
    <source>
        <dbReference type="SAM" id="Coils"/>
    </source>
</evidence>
<reference evidence="3 4" key="1">
    <citation type="submission" date="2018-08" db="EMBL/GenBank/DDBJ databases">
        <title>Genome Sequence of Clavibacter michiganensis Subspecies type strains, and the Atypical Peach-Colored Strains Isolated from Tomato.</title>
        <authorList>
            <person name="Osdaghi E."/>
            <person name="Portier P."/>
            <person name="Briand M."/>
            <person name="Jacques M.-A."/>
        </authorList>
    </citation>
    <scope>NUCLEOTIDE SEQUENCE [LARGE SCALE GENOMIC DNA]</scope>
    <source>
        <strain evidence="3 4">CFBP 7493</strain>
    </source>
</reference>
<dbReference type="AlphaFoldDB" id="A0A399NC48"/>
<dbReference type="NCBIfam" id="TIGR03544">
    <property type="entry name" value="DivI1A_domain"/>
    <property type="match status" value="1"/>
</dbReference>
<dbReference type="RefSeq" id="WP_119374305.1">
    <property type="nucleotide sequence ID" value="NZ_QWEC01000519.1"/>
</dbReference>
<gene>
    <name evidence="3" type="ORF">DZF96_16585</name>
</gene>
<keyword evidence="1" id="KW-0175">Coiled coil</keyword>